<evidence type="ECO:0000313" key="10">
    <source>
        <dbReference type="EMBL" id="NJC26305.1"/>
    </source>
</evidence>
<dbReference type="PANTHER" id="PTHR30069">
    <property type="entry name" value="TONB-DEPENDENT OUTER MEMBRANE RECEPTOR"/>
    <property type="match status" value="1"/>
</dbReference>
<dbReference type="Pfam" id="PF13715">
    <property type="entry name" value="CarbopepD_reg_2"/>
    <property type="match status" value="1"/>
</dbReference>
<evidence type="ECO:0000256" key="4">
    <source>
        <dbReference type="ARBA" id="ARBA00022692"/>
    </source>
</evidence>
<name>A0ABX0XAP4_9BACT</name>
<keyword evidence="5 8" id="KW-0732">Signal</keyword>
<dbReference type="PANTHER" id="PTHR30069:SF29">
    <property type="entry name" value="HEMOGLOBIN AND HEMOGLOBIN-HAPTOGLOBIN-BINDING PROTEIN 1-RELATED"/>
    <property type="match status" value="1"/>
</dbReference>
<dbReference type="RefSeq" id="WP_168037057.1">
    <property type="nucleotide sequence ID" value="NZ_JAATJH010000002.1"/>
</dbReference>
<keyword evidence="7" id="KW-0998">Cell outer membrane</keyword>
<organism evidence="10 11">
    <name type="scientific">Neolewinella antarctica</name>
    <dbReference type="NCBI Taxonomy" id="442734"/>
    <lineage>
        <taxon>Bacteria</taxon>
        <taxon>Pseudomonadati</taxon>
        <taxon>Bacteroidota</taxon>
        <taxon>Saprospiria</taxon>
        <taxon>Saprospirales</taxon>
        <taxon>Lewinellaceae</taxon>
        <taxon>Neolewinella</taxon>
    </lineage>
</organism>
<comment type="subcellular location">
    <subcellularLocation>
        <location evidence="1">Cell outer membrane</location>
        <topology evidence="1">Multi-pass membrane protein</topology>
    </subcellularLocation>
</comment>
<dbReference type="InterPro" id="IPR039426">
    <property type="entry name" value="TonB-dep_rcpt-like"/>
</dbReference>
<evidence type="ECO:0000256" key="1">
    <source>
        <dbReference type="ARBA" id="ARBA00004571"/>
    </source>
</evidence>
<dbReference type="Gene3D" id="2.60.40.1120">
    <property type="entry name" value="Carboxypeptidase-like, regulatory domain"/>
    <property type="match status" value="1"/>
</dbReference>
<gene>
    <name evidence="10" type="ORF">GGR27_001804</name>
</gene>
<keyword evidence="4" id="KW-0812">Transmembrane</keyword>
<feature type="chain" id="PRO_5046796444" description="TonB-dependent receptor plug domain-containing protein" evidence="8">
    <location>
        <begin position="22"/>
        <end position="791"/>
    </location>
</feature>
<keyword evidence="2" id="KW-0813">Transport</keyword>
<dbReference type="InterPro" id="IPR012910">
    <property type="entry name" value="Plug_dom"/>
</dbReference>
<evidence type="ECO:0000256" key="6">
    <source>
        <dbReference type="ARBA" id="ARBA00023136"/>
    </source>
</evidence>
<dbReference type="SUPFAM" id="SSF56935">
    <property type="entry name" value="Porins"/>
    <property type="match status" value="1"/>
</dbReference>
<dbReference type="EMBL" id="JAATJH010000002">
    <property type="protein sequence ID" value="NJC26305.1"/>
    <property type="molecule type" value="Genomic_DNA"/>
</dbReference>
<evidence type="ECO:0000313" key="11">
    <source>
        <dbReference type="Proteomes" id="UP000770785"/>
    </source>
</evidence>
<keyword evidence="3" id="KW-1134">Transmembrane beta strand</keyword>
<feature type="signal peptide" evidence="8">
    <location>
        <begin position="1"/>
        <end position="21"/>
    </location>
</feature>
<evidence type="ECO:0000256" key="2">
    <source>
        <dbReference type="ARBA" id="ARBA00022448"/>
    </source>
</evidence>
<dbReference type="InterPro" id="IPR008969">
    <property type="entry name" value="CarboxyPept-like_regulatory"/>
</dbReference>
<dbReference type="SUPFAM" id="SSF49464">
    <property type="entry name" value="Carboxypeptidase regulatory domain-like"/>
    <property type="match status" value="1"/>
</dbReference>
<dbReference type="Proteomes" id="UP000770785">
    <property type="component" value="Unassembled WGS sequence"/>
</dbReference>
<keyword evidence="11" id="KW-1185">Reference proteome</keyword>
<accession>A0ABX0XAP4</accession>
<dbReference type="Gene3D" id="2.40.170.20">
    <property type="entry name" value="TonB-dependent receptor, beta-barrel domain"/>
    <property type="match status" value="1"/>
</dbReference>
<protein>
    <recommendedName>
        <fullName evidence="9">TonB-dependent receptor plug domain-containing protein</fullName>
    </recommendedName>
</protein>
<evidence type="ECO:0000256" key="3">
    <source>
        <dbReference type="ARBA" id="ARBA00022452"/>
    </source>
</evidence>
<comment type="caution">
    <text evidence="10">The sequence shown here is derived from an EMBL/GenBank/DDBJ whole genome shotgun (WGS) entry which is preliminary data.</text>
</comment>
<feature type="domain" description="TonB-dependent receptor plug" evidence="9">
    <location>
        <begin position="126"/>
        <end position="225"/>
    </location>
</feature>
<dbReference type="InterPro" id="IPR037066">
    <property type="entry name" value="Plug_dom_sf"/>
</dbReference>
<proteinExistence type="predicted"/>
<keyword evidence="6" id="KW-0472">Membrane</keyword>
<evidence type="ECO:0000256" key="5">
    <source>
        <dbReference type="ARBA" id="ARBA00022729"/>
    </source>
</evidence>
<sequence length="791" mass="88274">MRLLRALSWLLLVLHLAPATAQTTFSVSGFLRDAATGEALSYGTVGVAGSARGVNTNDYGFYSLQVPAGASVTLQFSFLGYATATRTVPATGNLALDVKLRATDNKISEVVVTAGRSSTELEDIRSTQTSTVTIPIDEIRTIPSLGGEVDIIKVIQLMPGITRGGEGSTGMFVRGGDADQNLVLLDEAVVYNIGHLFGFFSVFNPDALRDVTVTKGGFPAHYGGRLSSVLDVRMKEGNNQHYRVEGGIGLLSSRLTIEAPIVKNKASFLISGRRTYIDQAFGLIGSDVPFYFYDLNAKLNYEISERDHLYFSSYFGNDVLSFKDNKLSDEVSEDEDGSIDLNLNFGFELGNFTQTVRWNRIYNPKLFSNLSLIRTAFDYNIDGKVGENAILIKSAIQDFGAKIDYTNFVDDRTQLRWGGALTVHRFRPNVLNAAGEISEFIENTEGPQLITVEPALYAGGETRLGERWTVQGGLRLSGAVVKDRNYFGFEPRLSTNYALGEQSSIKASYSRMKQYIHRVSSSSLALPTDLWYPVSAAVRPQASHQVAAGYHVLFPEKNLTFSGEAYYKTMRDVIEYREGSDLILNDNFEEQLLQGDGYSWGAEFLLRRRAGRVNGWLGYTLAWSRRQFDELNNGEGFWARYDRRHYLTFVGNWEISPRFTFSTVFEYASGARFTPVVAQFLYPDPTLTTVELVPIYTKRNALSLSDSYRLDVNFVWRNKPGKRFRSEWHVGAYNLTNRATPYTVRVNVDENTGALRYEQPGLFGFVPSVAYNFRFGGGPVVGRETLDLDKR</sequence>
<evidence type="ECO:0000256" key="8">
    <source>
        <dbReference type="SAM" id="SignalP"/>
    </source>
</evidence>
<dbReference type="Pfam" id="PF07715">
    <property type="entry name" value="Plug"/>
    <property type="match status" value="1"/>
</dbReference>
<evidence type="ECO:0000256" key="7">
    <source>
        <dbReference type="ARBA" id="ARBA00023237"/>
    </source>
</evidence>
<dbReference type="Gene3D" id="2.170.130.10">
    <property type="entry name" value="TonB-dependent receptor, plug domain"/>
    <property type="match status" value="1"/>
</dbReference>
<dbReference type="InterPro" id="IPR036942">
    <property type="entry name" value="Beta-barrel_TonB_sf"/>
</dbReference>
<reference evidence="10 11" key="1">
    <citation type="submission" date="2020-03" db="EMBL/GenBank/DDBJ databases">
        <title>Genomic Encyclopedia of Type Strains, Phase IV (KMG-IV): sequencing the most valuable type-strain genomes for metagenomic binning, comparative biology and taxonomic classification.</title>
        <authorList>
            <person name="Goeker M."/>
        </authorList>
    </citation>
    <scope>NUCLEOTIDE SEQUENCE [LARGE SCALE GENOMIC DNA]</scope>
    <source>
        <strain evidence="10 11">DSM 105096</strain>
    </source>
</reference>
<evidence type="ECO:0000259" key="9">
    <source>
        <dbReference type="Pfam" id="PF07715"/>
    </source>
</evidence>